<dbReference type="CDD" id="cd02961">
    <property type="entry name" value="PDI_a_family"/>
    <property type="match status" value="1"/>
</dbReference>
<comment type="caution">
    <text evidence="3">The sequence shown here is derived from an EMBL/GenBank/DDBJ whole genome shotgun (WGS) entry which is preliminary data.</text>
</comment>
<feature type="domain" description="Thioredoxin" evidence="2">
    <location>
        <begin position="148"/>
        <end position="273"/>
    </location>
</feature>
<keyword evidence="1" id="KW-1133">Transmembrane helix</keyword>
<evidence type="ECO:0000256" key="1">
    <source>
        <dbReference type="SAM" id="Phobius"/>
    </source>
</evidence>
<dbReference type="InterPro" id="IPR013766">
    <property type="entry name" value="Thioredoxin_domain"/>
</dbReference>
<reference evidence="3 4" key="1">
    <citation type="submission" date="2019-07" db="EMBL/GenBank/DDBJ databases">
        <title>Genomics analysis of Aphanomyces spp. identifies a new class of oomycete effector associated with host adaptation.</title>
        <authorList>
            <person name="Gaulin E."/>
        </authorList>
    </citation>
    <scope>NUCLEOTIDE SEQUENCE [LARGE SCALE GENOMIC DNA]</scope>
    <source>
        <strain evidence="3 4">ATCC 201684</strain>
    </source>
</reference>
<dbReference type="GO" id="GO:0034976">
    <property type="term" value="P:response to endoplasmic reticulum stress"/>
    <property type="evidence" value="ECO:0007669"/>
    <property type="project" value="TreeGrafter"/>
</dbReference>
<organism evidence="3 4">
    <name type="scientific">Aphanomyces euteiches</name>
    <dbReference type="NCBI Taxonomy" id="100861"/>
    <lineage>
        <taxon>Eukaryota</taxon>
        <taxon>Sar</taxon>
        <taxon>Stramenopiles</taxon>
        <taxon>Oomycota</taxon>
        <taxon>Saprolegniomycetes</taxon>
        <taxon>Saprolegniales</taxon>
        <taxon>Verrucalvaceae</taxon>
        <taxon>Aphanomyces</taxon>
    </lineage>
</organism>
<dbReference type="PANTHER" id="PTHR45815">
    <property type="entry name" value="PROTEIN DISULFIDE-ISOMERASE A6"/>
    <property type="match status" value="1"/>
</dbReference>
<proteinExistence type="predicted"/>
<name>A0A6G0XHQ0_9STRA</name>
<dbReference type="Proteomes" id="UP000481153">
    <property type="component" value="Unassembled WGS sequence"/>
</dbReference>
<dbReference type="AlphaFoldDB" id="A0A6G0XHQ0"/>
<evidence type="ECO:0000313" key="3">
    <source>
        <dbReference type="EMBL" id="KAF0739660.1"/>
    </source>
</evidence>
<sequence>MFKYKGKRTLPALAAFARAPKDIADAMPIPSAIVEDTISDDLRKRNSSSAMPLSDLTFDDMLKVDTEMPWLLVLYTPPLPDLVEDLASLLKGNITVGRINVDSEKCIEVVARFRSFDFSLPAILAVSHGQMHRYVGEFSADPITAFATGGFKENPVLALPENDDSSDVVDLNATTFDELTSNNGTWLIAFHTPKCTQCKRLIPLLTKVATDLKADEDIHVGKVDSPSTALKKRFGLREYPTLIVLSNGSTSRYVGQHTQEGLAAYARGGYLLEPENAKSTLPERFDIVSGRIATIQRWAQEDSTTLGILLMTATILGLVFGLFIGGCCSGKHYDPRPKYLKRD</sequence>
<feature type="transmembrane region" description="Helical" evidence="1">
    <location>
        <begin position="306"/>
        <end position="328"/>
    </location>
</feature>
<evidence type="ECO:0000259" key="2">
    <source>
        <dbReference type="PROSITE" id="PS51352"/>
    </source>
</evidence>
<dbReference type="InterPro" id="IPR036249">
    <property type="entry name" value="Thioredoxin-like_sf"/>
</dbReference>
<evidence type="ECO:0000313" key="4">
    <source>
        <dbReference type="Proteomes" id="UP000481153"/>
    </source>
</evidence>
<gene>
    <name evidence="3" type="ORF">Ae201684_004830</name>
</gene>
<dbReference type="Gene3D" id="3.40.30.10">
    <property type="entry name" value="Glutaredoxin"/>
    <property type="match status" value="1"/>
</dbReference>
<protein>
    <recommendedName>
        <fullName evidence="2">Thioredoxin domain-containing protein</fullName>
    </recommendedName>
</protein>
<dbReference type="VEuPathDB" id="FungiDB:AeMF1_001211"/>
<dbReference type="Pfam" id="PF00085">
    <property type="entry name" value="Thioredoxin"/>
    <property type="match status" value="1"/>
</dbReference>
<dbReference type="EMBL" id="VJMJ01000063">
    <property type="protein sequence ID" value="KAF0739660.1"/>
    <property type="molecule type" value="Genomic_DNA"/>
</dbReference>
<keyword evidence="1" id="KW-0472">Membrane</keyword>
<dbReference type="PANTHER" id="PTHR45815:SF3">
    <property type="entry name" value="PROTEIN DISULFIDE-ISOMERASE A6"/>
    <property type="match status" value="1"/>
</dbReference>
<keyword evidence="4" id="KW-1185">Reference proteome</keyword>
<dbReference type="GO" id="GO:0015035">
    <property type="term" value="F:protein-disulfide reductase activity"/>
    <property type="evidence" value="ECO:0007669"/>
    <property type="project" value="TreeGrafter"/>
</dbReference>
<dbReference type="PROSITE" id="PS51352">
    <property type="entry name" value="THIOREDOXIN_2"/>
    <property type="match status" value="1"/>
</dbReference>
<accession>A0A6G0XHQ0</accession>
<dbReference type="GO" id="GO:0005788">
    <property type="term" value="C:endoplasmic reticulum lumen"/>
    <property type="evidence" value="ECO:0007669"/>
    <property type="project" value="TreeGrafter"/>
</dbReference>
<keyword evidence="1" id="KW-0812">Transmembrane</keyword>
<dbReference type="SUPFAM" id="SSF52833">
    <property type="entry name" value="Thioredoxin-like"/>
    <property type="match status" value="2"/>
</dbReference>